<dbReference type="InterPro" id="IPR029044">
    <property type="entry name" value="Nucleotide-diphossugar_trans"/>
</dbReference>
<reference evidence="2" key="1">
    <citation type="submission" date="2022-10" db="EMBL/GenBank/DDBJ databases">
        <title>Complete genome sequence resource for Xanthomonas hortorum isolated from Greek Oregano.</title>
        <authorList>
            <person name="Gonzalez-Tobon J."/>
            <person name="Helmann T.C."/>
            <person name="Daughtrey M."/>
            <person name="Stodghill P.V."/>
            <person name="Filiatrault M.J."/>
        </authorList>
    </citation>
    <scope>NUCLEOTIDE SEQUENCE</scope>
    <source>
        <strain evidence="2">Oregano 108</strain>
    </source>
</reference>
<dbReference type="CDD" id="cd04184">
    <property type="entry name" value="GT2_RfbC_Mx_like"/>
    <property type="match status" value="1"/>
</dbReference>
<dbReference type="Pfam" id="PF00535">
    <property type="entry name" value="Glycos_transf_2"/>
    <property type="match status" value="2"/>
</dbReference>
<organism evidence="2 3">
    <name type="scientific">Xanthomonas hortorum</name>
    <dbReference type="NCBI Taxonomy" id="56454"/>
    <lineage>
        <taxon>Bacteria</taxon>
        <taxon>Pseudomonadati</taxon>
        <taxon>Pseudomonadota</taxon>
        <taxon>Gammaproteobacteria</taxon>
        <taxon>Lysobacterales</taxon>
        <taxon>Lysobacteraceae</taxon>
        <taxon>Xanthomonas</taxon>
    </lineage>
</organism>
<dbReference type="EMBL" id="CP107241">
    <property type="protein sequence ID" value="WAH63720.1"/>
    <property type="molecule type" value="Genomic_DNA"/>
</dbReference>
<dbReference type="Proteomes" id="UP001164737">
    <property type="component" value="Chromosome"/>
</dbReference>
<dbReference type="AlphaFoldDB" id="A0AA47ET85"/>
<dbReference type="CDD" id="cd04186">
    <property type="entry name" value="GT_2_like_c"/>
    <property type="match status" value="1"/>
</dbReference>
<feature type="domain" description="Glycosyltransferase 2-like" evidence="1">
    <location>
        <begin position="488"/>
        <end position="665"/>
    </location>
</feature>
<feature type="domain" description="Glycosyltransferase 2-like" evidence="1">
    <location>
        <begin position="228"/>
        <end position="386"/>
    </location>
</feature>
<accession>A0AA47ET85</accession>
<dbReference type="InterPro" id="IPR001173">
    <property type="entry name" value="Glyco_trans_2-like"/>
</dbReference>
<gene>
    <name evidence="2" type="ORF">OEG85_20140</name>
</gene>
<dbReference type="SUPFAM" id="SSF53448">
    <property type="entry name" value="Nucleotide-diphospho-sugar transferases"/>
    <property type="match status" value="2"/>
</dbReference>
<dbReference type="Gene3D" id="3.90.550.10">
    <property type="entry name" value="Spore Coat Polysaccharide Biosynthesis Protein SpsA, Chain A"/>
    <property type="match status" value="2"/>
</dbReference>
<dbReference type="GO" id="GO:0016757">
    <property type="term" value="F:glycosyltransferase activity"/>
    <property type="evidence" value="ECO:0007669"/>
    <property type="project" value="UniProtKB-KW"/>
</dbReference>
<sequence>MHSEFKLELQPKQQVVALAGNATFVGGRRWRAFGSDPAFDCHWGEGETLAGGWYLLEGDFSVSRGKICAPVVYPDYGSGSHEYERVNLPLAVDSGATEHATLVLRIVAPVKGLRFDPSVVPTEFESSPLKMRKLGRKEALSRLLSAVWQAQPDVAHKLRICTKLVFNLLAGGLPRMADRLYLDYSTRFSATLYSDYEVWQEFYDTLDESRIQAADAQLASLLSRPLVSLLLPTYNTPEKWLRLCIESVQKQHYPNWELCIADDASTDSRVREVIEEYARSDERIKYVFRQVNGHISEASNSALSLATGHYSALLDHDDELHPFALLECVDAFQKNPQWRMLFTDEDKIDVQGKRSDPYFKSDWNPDLFLSQNCVCHLTIYETSLVNSIGGFRKGFEGAQDWDLTLRVTQHLSNTQIGHVPKVLYHWRMIEGSTAMAPGEKSYAHHAAMRAIEEHLQRIDGDARVHEMPGYSGYFRIEYPLPEPAPLVSLLIPTRDRIDLLKQCIDSIIEKTDYANFEVIVIDNDSQEKESKEYFANVQSDPRVRVVHYPQPFNYSAINNFGAQHARGSVLGLLNNDIEVISGSWLHEMVGHVLRPEIGVVGAMLYYPNERIQHAGVILGIGGVAGHCYVGMERGWPGDKHRGGLAQSLSAVTAACAIVRKSVFEQVNGLDEKLEVAFNDVDFCLRVRGEGYRNLWTPFAELYHHESASRGYETTPSKIARFKREESFMKERWGEALRLDPYYNVNLSLTSAPFTLSYPPRYMDDAPTTMLPG</sequence>
<evidence type="ECO:0000313" key="3">
    <source>
        <dbReference type="Proteomes" id="UP001164737"/>
    </source>
</evidence>
<name>A0AA47ET85_9XANT</name>
<dbReference type="PANTHER" id="PTHR43179">
    <property type="entry name" value="RHAMNOSYLTRANSFERASE WBBL"/>
    <property type="match status" value="1"/>
</dbReference>
<dbReference type="RefSeq" id="WP_268212796.1">
    <property type="nucleotide sequence ID" value="NZ_CP107241.1"/>
</dbReference>
<evidence type="ECO:0000259" key="1">
    <source>
        <dbReference type="Pfam" id="PF00535"/>
    </source>
</evidence>
<dbReference type="PANTHER" id="PTHR43179:SF7">
    <property type="entry name" value="RHAMNOSYLTRANSFERASE WBBL"/>
    <property type="match status" value="1"/>
</dbReference>
<evidence type="ECO:0000313" key="2">
    <source>
        <dbReference type="EMBL" id="WAH63720.1"/>
    </source>
</evidence>
<proteinExistence type="predicted"/>
<protein>
    <submittedName>
        <fullName evidence="2">Glycosyltransferase family 2 protein</fullName>
    </submittedName>
</protein>